<keyword evidence="2" id="KW-1185">Reference proteome</keyword>
<proteinExistence type="predicted"/>
<sequence length="77" mass="8796">MKLKELLPVVDEFADLTIIIVNPKDTSDEVVIRAGLTYRAHKILNKYEELEIKSLQPICDYVENAYLAIYLIGDGKE</sequence>
<reference evidence="1 2" key="1">
    <citation type="journal article" date="2017" name="Viruses">
        <title>Phage Biodiversity in Artisanal Cheese Wheys Reflects the Complexity of the Fermentation Process.</title>
        <authorList>
            <person name="Mahony J."/>
            <person name="Moscarelli A."/>
            <person name="Kelleher P."/>
            <person name="Lugli G.A."/>
            <person name="Ventura M."/>
            <person name="Settanni L."/>
            <person name="van Sinderen D."/>
        </authorList>
    </citation>
    <scope>NUCLEOTIDE SEQUENCE [LARGE SCALE GENOMIC DNA]</scope>
</reference>
<dbReference type="EMBL" id="KY554768">
    <property type="protein sequence ID" value="ARM66176.1"/>
    <property type="molecule type" value="Genomic_DNA"/>
</dbReference>
<evidence type="ECO:0000313" key="2">
    <source>
        <dbReference type="Proteomes" id="UP000221405"/>
    </source>
</evidence>
<organism evidence="1 2">
    <name type="scientific">Lactococcus phage AM1</name>
    <dbReference type="NCBI Taxonomy" id="1965467"/>
    <lineage>
        <taxon>Viruses</taxon>
        <taxon>Duplodnaviria</taxon>
        <taxon>Heunggongvirae</taxon>
        <taxon>Uroviricota</taxon>
        <taxon>Caudoviricetes</taxon>
        <taxon>Audreyjarvisvirus</taxon>
        <taxon>Audreyjarvisvirus AM1</taxon>
    </lineage>
</organism>
<evidence type="ECO:0000313" key="1">
    <source>
        <dbReference type="EMBL" id="ARM66176.1"/>
    </source>
</evidence>
<name>A0A1W6JIX4_9CAUD</name>
<protein>
    <submittedName>
        <fullName evidence="1">Uncharacterized protein</fullName>
    </submittedName>
</protein>
<dbReference type="Proteomes" id="UP000221405">
    <property type="component" value="Segment"/>
</dbReference>
<accession>A0A1W6JIX4</accession>
<gene>
    <name evidence="1" type="ORF">AM1_049</name>
</gene>